<name>Q9NQU3_HUMAN</name>
<accession>Q9NQU3</accession>
<organism evidence="1">
    <name type="scientific">Homo sapiens</name>
    <name type="common">Human</name>
    <dbReference type="NCBI Taxonomy" id="9606"/>
    <lineage>
        <taxon>Eukaryota</taxon>
        <taxon>Metazoa</taxon>
        <taxon>Chordata</taxon>
        <taxon>Craniata</taxon>
        <taxon>Vertebrata</taxon>
        <taxon>Euteleostomi</taxon>
        <taxon>Mammalia</taxon>
        <taxon>Eutheria</taxon>
        <taxon>Euarchontoglires</taxon>
        <taxon>Primates</taxon>
        <taxon>Haplorrhini</taxon>
        <taxon>Catarrhini</taxon>
        <taxon>Hominidae</taxon>
        <taxon>Homo</taxon>
    </lineage>
</organism>
<dbReference type="AlphaFoldDB" id="Q9NQU3"/>
<reference evidence="1" key="1">
    <citation type="journal article" date="2002" name="Int. J. Biochem. Cell Biol.">
        <title>The novel human HUEL (C4orf1) protein shares homology with the DNA-binding domain of the XPA DNA repair protein and displays nuclear translocation in a cell cycle-dependent manner.</title>
        <authorList>
            <person name="Sim D.L.C."/>
            <person name="Yeo W.M."/>
            <person name="Chow V.T.K."/>
        </authorList>
    </citation>
    <scope>NUCLEOTIDE SEQUENCE</scope>
    <source>
        <tissue evidence="1">Bone marrow</tissue>
    </source>
</reference>
<sequence>QEWDPFLCHLRTSPPATPWPSQAWCIDPHAQSLQPGPALTKTAHDRWGPPSTNIPHPWWGFFLWLEPHGCCACDGACPESSWLSGMMTPPLIG</sequence>
<feature type="non-terminal residue" evidence="1">
    <location>
        <position position="1"/>
    </location>
</feature>
<evidence type="ECO:0000313" key="1">
    <source>
        <dbReference type="EMBL" id="AAF97236.1"/>
    </source>
</evidence>
<protein>
    <submittedName>
        <fullName evidence="1">Uncharacterized protein</fullName>
    </submittedName>
</protein>
<dbReference type="EMBL" id="AF277292">
    <property type="protein sequence ID" value="AAF97236.1"/>
    <property type="molecule type" value="mRNA"/>
</dbReference>
<proteinExistence type="evidence at transcript level"/>